<name>A0A7W8EXP9_STRST</name>
<gene>
    <name evidence="1" type="ORF">FHS40_008430</name>
</gene>
<keyword evidence="2" id="KW-1185">Reference proteome</keyword>
<dbReference type="EMBL" id="JACHJD010000026">
    <property type="protein sequence ID" value="MBB5109302.1"/>
    <property type="molecule type" value="Genomic_DNA"/>
</dbReference>
<evidence type="ECO:0000313" key="1">
    <source>
        <dbReference type="EMBL" id="MBB5109302.1"/>
    </source>
</evidence>
<organism evidence="1 2">
    <name type="scientific">Streptomyces spectabilis</name>
    <dbReference type="NCBI Taxonomy" id="68270"/>
    <lineage>
        <taxon>Bacteria</taxon>
        <taxon>Bacillati</taxon>
        <taxon>Actinomycetota</taxon>
        <taxon>Actinomycetes</taxon>
        <taxon>Kitasatosporales</taxon>
        <taxon>Streptomycetaceae</taxon>
        <taxon>Streptomyces</taxon>
    </lineage>
</organism>
<reference evidence="1 2" key="1">
    <citation type="submission" date="2020-08" db="EMBL/GenBank/DDBJ databases">
        <title>Genomic Encyclopedia of Type Strains, Phase III (KMG-III): the genomes of soil and plant-associated and newly described type strains.</title>
        <authorList>
            <person name="Whitman W."/>
        </authorList>
    </citation>
    <scope>NUCLEOTIDE SEQUENCE [LARGE SCALE GENOMIC DNA]</scope>
    <source>
        <strain evidence="1 2">CECT 3146</strain>
    </source>
</reference>
<dbReference type="Proteomes" id="UP000549009">
    <property type="component" value="Unassembled WGS sequence"/>
</dbReference>
<dbReference type="AlphaFoldDB" id="A0A7W8EXP9"/>
<protein>
    <submittedName>
        <fullName evidence="1">Uncharacterized protein</fullName>
    </submittedName>
</protein>
<accession>A0A7W8EXP9</accession>
<comment type="caution">
    <text evidence="1">The sequence shown here is derived from an EMBL/GenBank/DDBJ whole genome shotgun (WGS) entry which is preliminary data.</text>
</comment>
<evidence type="ECO:0000313" key="2">
    <source>
        <dbReference type="Proteomes" id="UP000549009"/>
    </source>
</evidence>
<dbReference type="RefSeq" id="WP_184926253.1">
    <property type="nucleotide sequence ID" value="NZ_BMSQ01000030.1"/>
</dbReference>
<proteinExistence type="predicted"/>
<sequence>MTDAPAVDYRGYCTNTTPVPGTTERVNGHALGGKFFKMHGRRYASCLCGKRIGVTAQGNLSRHKPPKQ</sequence>